<feature type="non-terminal residue" evidence="10">
    <location>
        <position position="1"/>
    </location>
</feature>
<dbReference type="OMA" id="GCISCEM"/>
<dbReference type="SUPFAM" id="SSF54001">
    <property type="entry name" value="Cysteine proteinases"/>
    <property type="match status" value="1"/>
</dbReference>
<dbReference type="InterPro" id="IPR036397">
    <property type="entry name" value="RNaseH_sf"/>
</dbReference>
<gene>
    <name evidence="10" type="ORF">TRIADDRAFT_30968</name>
</gene>
<dbReference type="EMBL" id="DS985255">
    <property type="protein sequence ID" value="EDV21166.1"/>
    <property type="molecule type" value="Genomic_DNA"/>
</dbReference>
<proteinExistence type="predicted"/>
<sequence length="926" mass="105935">VLRYSNKSGYVCCGTTTGKVTLHDPSTLQCINAIDAHSGSISDIDVSDNFLVTCGFSTRHSHLNCDRFLMMYDLRSMRALNPIQVHFDPTLLKFMPNYTSRLAVVSHTGQFQICEPGVPLTPSSLIVQQIESTGYPLAFDVSPSAQVFAFGDSEGYLHVWTNREDAMMNNFGQPTEFAADENRLPYLDINDPFVRLSTVPMDYTYDKLLSDWSNELTEVKDRRLAPIDPKILESMKMNNFIGYAPAPVNYKRNQAYLFRNVTSLHKLDALSEYYGEIPKRYHRVAMKYSKLGLEDFNFESYNRTNFAGLETDIPNAYCNSMLQVLYFLRPMCIGLQNHSCDKEPCFACELGFLFRMLDYSKGQPCQANNFLRAFRAIPEAAGLGLILPDTEEAYKNANLAHLIQSWHLFVLQQLSRDTYKKDDKSEATDNDGAWFLKLYESKLEIITKCGCENKDIRTSSTLLYTLTYPSKSSQPNKDKQANSNEIKTHSFCSVLLSSMSKTQNVFAWCERCQKYQPSTQTRLVKNLPDILAINCQVDNEEGIHFWKYQDMVAVILILNDRICHIRFQLYIFYYDLNSPLFDCWYFLQEVLLGEGYLKCILLNRHWLPNKIQAQIVDDELVMNAIDSKGVRHTTWYLINDFSITPIPPVDSSSFSLDWQIPCILYFIKASVFQNFEGGGKIWINFSIILADKSLNKNPEISTSSFVTPLEEDLPGKGDLVGLDTEFVSLNQDEAEIHSDGTRSTIKPSQMSVARISVIYGSGPKRGTAFIDDYISTSEQVVDYLTEFSGIRPGDLDPMVSTKYLTTLKASYRKLLCLIDRGVIFVGHGLRKDFRVINIKVPNEQVIDTVEIYHLERQRYLSLRFLAWYFLNRNIQTETHDSIEDAVTALDLYDKYTNTIKMGNFRQKLIACYETGRKCNWKAPTTT</sequence>
<dbReference type="Pfam" id="PF13423">
    <property type="entry name" value="UCH_1"/>
    <property type="match status" value="1"/>
</dbReference>
<dbReference type="PANTHER" id="PTHR15728:SF0">
    <property type="entry name" value="PAN2-PAN3 DEADENYLATION COMPLEX CATALYTIC SUBUNIT PAN2"/>
    <property type="match status" value="1"/>
</dbReference>
<accession>B3S8A9</accession>
<keyword evidence="2" id="KW-0963">Cytoplasm</keyword>
<organism evidence="10 11">
    <name type="scientific">Trichoplax adhaerens</name>
    <name type="common">Trichoplax reptans</name>
    <dbReference type="NCBI Taxonomy" id="10228"/>
    <lineage>
        <taxon>Eukaryota</taxon>
        <taxon>Metazoa</taxon>
        <taxon>Placozoa</taxon>
        <taxon>Uniplacotomia</taxon>
        <taxon>Trichoplacea</taxon>
        <taxon>Trichoplacidae</taxon>
        <taxon>Trichoplax</taxon>
    </lineage>
</organism>
<feature type="domain" description="USP" evidence="9">
    <location>
        <begin position="307"/>
        <end position="661"/>
    </location>
</feature>
<evidence type="ECO:0000256" key="7">
    <source>
        <dbReference type="ARBA" id="ARBA00022839"/>
    </source>
</evidence>
<keyword evidence="3" id="KW-0507">mRNA processing</keyword>
<dbReference type="GO" id="GO:0000932">
    <property type="term" value="C:P-body"/>
    <property type="evidence" value="ECO:0000318"/>
    <property type="project" value="GO_Central"/>
</dbReference>
<dbReference type="HOGENOM" id="CLU_002369_0_0_1"/>
<dbReference type="Gene3D" id="3.90.70.10">
    <property type="entry name" value="Cysteine proteinases"/>
    <property type="match status" value="1"/>
</dbReference>
<dbReference type="PROSITE" id="PS50235">
    <property type="entry name" value="USP_3"/>
    <property type="match status" value="1"/>
</dbReference>
<name>B3S8A9_TRIAD</name>
<dbReference type="Pfam" id="PF00929">
    <property type="entry name" value="RNase_T"/>
    <property type="match status" value="1"/>
</dbReference>
<dbReference type="InterPro" id="IPR048841">
    <property type="entry name" value="PAN2_N"/>
</dbReference>
<comment type="catalytic activity">
    <reaction evidence="1">
        <text>Exonucleolytic cleavage of poly(A) to 5'-AMP.</text>
        <dbReference type="EC" id="3.1.13.4"/>
    </reaction>
</comment>
<dbReference type="GO" id="GO:0000289">
    <property type="term" value="P:nuclear-transcribed mRNA poly(A) tail shortening"/>
    <property type="evidence" value="ECO:0000318"/>
    <property type="project" value="GO_Central"/>
</dbReference>
<dbReference type="SUPFAM" id="SSF53098">
    <property type="entry name" value="Ribonuclease H-like"/>
    <property type="match status" value="1"/>
</dbReference>
<dbReference type="GO" id="GO:0046872">
    <property type="term" value="F:metal ion binding"/>
    <property type="evidence" value="ECO:0007669"/>
    <property type="project" value="UniProtKB-KW"/>
</dbReference>
<dbReference type="InterPro" id="IPR015943">
    <property type="entry name" value="WD40/YVTN_repeat-like_dom_sf"/>
</dbReference>
<reference evidence="10 11" key="1">
    <citation type="journal article" date="2008" name="Nature">
        <title>The Trichoplax genome and the nature of placozoans.</title>
        <authorList>
            <person name="Srivastava M."/>
            <person name="Begovic E."/>
            <person name="Chapman J."/>
            <person name="Putnam N.H."/>
            <person name="Hellsten U."/>
            <person name="Kawashima T."/>
            <person name="Kuo A."/>
            <person name="Mitros T."/>
            <person name="Salamov A."/>
            <person name="Carpenter M.L."/>
            <person name="Signorovitch A.Y."/>
            <person name="Moreno M.A."/>
            <person name="Kamm K."/>
            <person name="Grimwood J."/>
            <person name="Schmutz J."/>
            <person name="Shapiro H."/>
            <person name="Grigoriev I.V."/>
            <person name="Buss L.W."/>
            <person name="Schierwater B."/>
            <person name="Dellaporta S.L."/>
            <person name="Rokhsar D.S."/>
        </authorList>
    </citation>
    <scope>NUCLEOTIDE SEQUENCE [LARGE SCALE GENOMIC DNA]</scope>
    <source>
        <strain evidence="10 11">Grell-BS-1999</strain>
    </source>
</reference>
<dbReference type="FunCoup" id="B3S8A9">
    <property type="interactions" value="1845"/>
</dbReference>
<dbReference type="CDD" id="cd06143">
    <property type="entry name" value="PAN2_exo"/>
    <property type="match status" value="1"/>
</dbReference>
<dbReference type="InterPro" id="IPR036322">
    <property type="entry name" value="WD40_repeat_dom_sf"/>
</dbReference>
<dbReference type="GeneID" id="6757613"/>
<dbReference type="KEGG" id="tad:TRIADDRAFT_30968"/>
<dbReference type="RefSeq" id="XP_002116496.1">
    <property type="nucleotide sequence ID" value="XM_002116460.1"/>
</dbReference>
<dbReference type="CTD" id="6757613"/>
<evidence type="ECO:0000256" key="3">
    <source>
        <dbReference type="ARBA" id="ARBA00022664"/>
    </source>
</evidence>
<evidence type="ECO:0000313" key="10">
    <source>
        <dbReference type="EMBL" id="EDV21166.1"/>
    </source>
</evidence>
<keyword evidence="5" id="KW-0479">Metal-binding</keyword>
<dbReference type="InterPro" id="IPR012337">
    <property type="entry name" value="RNaseH-like_sf"/>
</dbReference>
<keyword evidence="8" id="KW-0539">Nucleus</keyword>
<dbReference type="Gene3D" id="3.30.420.10">
    <property type="entry name" value="Ribonuclease H-like superfamily/Ribonuclease H"/>
    <property type="match status" value="1"/>
</dbReference>
<keyword evidence="11" id="KW-1185">Reference proteome</keyword>
<dbReference type="Pfam" id="PF20770">
    <property type="entry name" value="PAN2_N"/>
    <property type="match status" value="1"/>
</dbReference>
<evidence type="ECO:0000256" key="4">
    <source>
        <dbReference type="ARBA" id="ARBA00022722"/>
    </source>
</evidence>
<keyword evidence="4" id="KW-0540">Nuclease</keyword>
<dbReference type="STRING" id="10228.B3S8A9"/>
<dbReference type="InParanoid" id="B3S8A9"/>
<evidence type="ECO:0000256" key="1">
    <source>
        <dbReference type="ARBA" id="ARBA00001663"/>
    </source>
</evidence>
<evidence type="ECO:0000256" key="6">
    <source>
        <dbReference type="ARBA" id="ARBA00022801"/>
    </source>
</evidence>
<dbReference type="InterPro" id="IPR050785">
    <property type="entry name" value="PAN2-PAN3_catalytic_subunit"/>
</dbReference>
<dbReference type="FunFam" id="3.30.420.10:FF:000011">
    <property type="entry name" value="PAN2-PAN3 deadenylation complex catalytic subunit PAN2"/>
    <property type="match status" value="1"/>
</dbReference>
<evidence type="ECO:0000256" key="2">
    <source>
        <dbReference type="ARBA" id="ARBA00022490"/>
    </source>
</evidence>
<dbReference type="eggNOG" id="KOG1275">
    <property type="taxonomic scope" value="Eukaryota"/>
</dbReference>
<evidence type="ECO:0000313" key="11">
    <source>
        <dbReference type="Proteomes" id="UP000009022"/>
    </source>
</evidence>
<dbReference type="AlphaFoldDB" id="B3S8A9"/>
<dbReference type="SUPFAM" id="SSF50978">
    <property type="entry name" value="WD40 repeat-like"/>
    <property type="match status" value="1"/>
</dbReference>
<keyword evidence="6" id="KW-0378">Hydrolase</keyword>
<dbReference type="PANTHER" id="PTHR15728">
    <property type="entry name" value="DEADENYLATION COMPLEX CATALYTIC SUBUNIT PAN2"/>
    <property type="match status" value="1"/>
</dbReference>
<evidence type="ECO:0000256" key="5">
    <source>
        <dbReference type="ARBA" id="ARBA00022723"/>
    </source>
</evidence>
<protein>
    <recommendedName>
        <fullName evidence="9">USP domain-containing protein</fullName>
    </recommendedName>
</protein>
<dbReference type="OrthoDB" id="16516at2759"/>
<dbReference type="PhylomeDB" id="B3S8A9"/>
<keyword evidence="7" id="KW-0269">Exonuclease</keyword>
<evidence type="ECO:0000259" key="9">
    <source>
        <dbReference type="PROSITE" id="PS50235"/>
    </source>
</evidence>
<dbReference type="GO" id="GO:0031251">
    <property type="term" value="C:PAN complex"/>
    <property type="evidence" value="ECO:0000318"/>
    <property type="project" value="GO_Central"/>
</dbReference>
<evidence type="ECO:0000256" key="8">
    <source>
        <dbReference type="ARBA" id="ARBA00023242"/>
    </source>
</evidence>
<dbReference type="InterPro" id="IPR028889">
    <property type="entry name" value="USP"/>
</dbReference>
<dbReference type="Proteomes" id="UP000009022">
    <property type="component" value="Unassembled WGS sequence"/>
</dbReference>
<dbReference type="GO" id="GO:0004535">
    <property type="term" value="F:poly(A)-specific ribonuclease activity"/>
    <property type="evidence" value="ECO:0007669"/>
    <property type="project" value="UniProtKB-EC"/>
</dbReference>
<dbReference type="InterPro" id="IPR013520">
    <property type="entry name" value="Ribonucl_H"/>
</dbReference>
<dbReference type="SMART" id="SM00479">
    <property type="entry name" value="EXOIII"/>
    <property type="match status" value="1"/>
</dbReference>
<dbReference type="InterPro" id="IPR028881">
    <property type="entry name" value="PAN2_UCH_dom"/>
</dbReference>
<dbReference type="Gene3D" id="2.130.10.10">
    <property type="entry name" value="YVTN repeat-like/Quinoprotein amine dehydrogenase"/>
    <property type="match status" value="1"/>
</dbReference>
<dbReference type="GO" id="GO:0006397">
    <property type="term" value="P:mRNA processing"/>
    <property type="evidence" value="ECO:0007669"/>
    <property type="project" value="UniProtKB-KW"/>
</dbReference>
<dbReference type="InterPro" id="IPR038765">
    <property type="entry name" value="Papain-like_cys_pep_sf"/>
</dbReference>
<dbReference type="GO" id="GO:0003676">
    <property type="term" value="F:nucleic acid binding"/>
    <property type="evidence" value="ECO:0007669"/>
    <property type="project" value="InterPro"/>
</dbReference>